<evidence type="ECO:0000313" key="4">
    <source>
        <dbReference type="RefSeq" id="XP_022092469.1"/>
    </source>
</evidence>
<dbReference type="AlphaFoldDB" id="A0A8B7YGV0"/>
<keyword evidence="2" id="KW-1185">Reference proteome</keyword>
<dbReference type="SMART" id="SM00875">
    <property type="entry name" value="BACK"/>
    <property type="match status" value="1"/>
</dbReference>
<reference evidence="3 4" key="1">
    <citation type="submission" date="2025-04" db="UniProtKB">
        <authorList>
            <consortium name="RefSeq"/>
        </authorList>
    </citation>
    <scope>IDENTIFICATION</scope>
</reference>
<evidence type="ECO:0000259" key="1">
    <source>
        <dbReference type="PROSITE" id="PS50097"/>
    </source>
</evidence>
<accession>A0A8B7YGV0</accession>
<dbReference type="SUPFAM" id="SSF54695">
    <property type="entry name" value="POZ domain"/>
    <property type="match status" value="1"/>
</dbReference>
<dbReference type="OMA" id="IRFPHMP"/>
<dbReference type="KEGG" id="aplc:110980257"/>
<dbReference type="PROSITE" id="PS50097">
    <property type="entry name" value="BTB"/>
    <property type="match status" value="1"/>
</dbReference>
<dbReference type="RefSeq" id="XP_022092468.1">
    <property type="nucleotide sequence ID" value="XM_022236776.1"/>
</dbReference>
<dbReference type="PANTHER" id="PTHR24410:SF23">
    <property type="entry name" value="BTB DOMAIN-CONTAINING PROTEIN-RELATED"/>
    <property type="match status" value="1"/>
</dbReference>
<dbReference type="Pfam" id="PF00651">
    <property type="entry name" value="BTB"/>
    <property type="match status" value="1"/>
</dbReference>
<dbReference type="Gene3D" id="1.25.40.420">
    <property type="match status" value="1"/>
</dbReference>
<evidence type="ECO:0000313" key="3">
    <source>
        <dbReference type="RefSeq" id="XP_022092468.1"/>
    </source>
</evidence>
<dbReference type="InterPro" id="IPR011333">
    <property type="entry name" value="SKP1/BTB/POZ_sf"/>
</dbReference>
<protein>
    <submittedName>
        <fullName evidence="3 4">BTB/POZ domain-containing protein 17-like</fullName>
    </submittedName>
</protein>
<dbReference type="SMART" id="SM00225">
    <property type="entry name" value="BTB"/>
    <property type="match status" value="1"/>
</dbReference>
<dbReference type="RefSeq" id="XP_022092469.1">
    <property type="nucleotide sequence ID" value="XM_022236777.1"/>
</dbReference>
<dbReference type="OrthoDB" id="2359033at2759"/>
<dbReference type="InterPro" id="IPR051481">
    <property type="entry name" value="BTB-POZ/Galectin-3-binding"/>
</dbReference>
<gene>
    <name evidence="3 4" type="primary">LOC110980257</name>
</gene>
<dbReference type="InterPro" id="IPR000210">
    <property type="entry name" value="BTB/POZ_dom"/>
</dbReference>
<dbReference type="InterPro" id="IPR011705">
    <property type="entry name" value="BACK"/>
</dbReference>
<dbReference type="Gene3D" id="3.30.710.10">
    <property type="entry name" value="Potassium Channel Kv1.1, Chain A"/>
    <property type="match status" value="1"/>
</dbReference>
<organism evidence="2 3">
    <name type="scientific">Acanthaster planci</name>
    <name type="common">Crown-of-thorns starfish</name>
    <dbReference type="NCBI Taxonomy" id="133434"/>
    <lineage>
        <taxon>Eukaryota</taxon>
        <taxon>Metazoa</taxon>
        <taxon>Echinodermata</taxon>
        <taxon>Eleutherozoa</taxon>
        <taxon>Asterozoa</taxon>
        <taxon>Asteroidea</taxon>
        <taxon>Valvatacea</taxon>
        <taxon>Valvatida</taxon>
        <taxon>Acanthasteridae</taxon>
        <taxon>Acanthaster</taxon>
    </lineage>
</organism>
<dbReference type="Proteomes" id="UP000694845">
    <property type="component" value="Unplaced"/>
</dbReference>
<feature type="domain" description="BTB" evidence="1">
    <location>
        <begin position="97"/>
        <end position="175"/>
    </location>
</feature>
<dbReference type="PANTHER" id="PTHR24410">
    <property type="entry name" value="HL07962P-RELATED"/>
    <property type="match status" value="1"/>
</dbReference>
<proteinExistence type="predicted"/>
<dbReference type="Pfam" id="PF07707">
    <property type="entry name" value="BACK"/>
    <property type="match status" value="1"/>
</dbReference>
<name>A0A8B7YGV0_ACAPL</name>
<sequence>MFDDYDDYVDDDDEFLYEAGSDDDEYFMNRDGDLIFPGDCYDAGLERFHILVVPSASGDPLKSESSKRDEAKKELLAKNKGLVADKLSRFMNDPKYSDVTLQVGPHHFHAHKIVLCSWSEVFLKMFTDPSWTSPHRGESNGPGPEFQVLVEPDDCVDVFSVFLKFMYSETVVLNLESVFPVLTLADKYMVQELRDACEDFLLERVANISGEEAVKAYKDAERLSLARVQEQCLRILEANISYLRESCVQSMPAELLLRLVASPDLVVEDEKDVYNMALQWMNAEGQQVTRKEHAEEIFSLIRFPHMPSAKLKDLMDTPLPSFLQADFQAKVAGLVAKAFEWRALAAEEAYTVMEEDFIQPRLYRNQAFSLHWSSSFVSKVTATPDTFRKLILSEEHQDDYYHNKLNFRVASQAEKNVYKYGKGAWEVSAVPTKDADSDLWGVSYVIQTGQHIGNQYRVALVTRLTEEEDMEVSPVITVHHGTVEGKFILKVPPPLLNQTEKPTKVWSVIVALVEAKSEPSLPINAWVKELKE</sequence>
<dbReference type="GeneID" id="110980257"/>
<evidence type="ECO:0000313" key="2">
    <source>
        <dbReference type="Proteomes" id="UP000694845"/>
    </source>
</evidence>